<protein>
    <submittedName>
        <fullName evidence="1">Uncharacterized protein</fullName>
    </submittedName>
</protein>
<evidence type="ECO:0000313" key="1">
    <source>
        <dbReference type="EMBL" id="OCU02695.1"/>
    </source>
</evidence>
<name>A0A974I5M5_XENLA</name>
<accession>A0A974I5M5</accession>
<sequence>MADAQMEIKAPNHLYWWQKLSYCLMSQCQSSESRDISVTIWDCGLNCQNRDCPAKNGTVGRSAVPAASRCIVGGHVCSGPCPCQIRHEKTFRPSRPNSEPQDADGFDSLNKTTGSYSAESAIALSSLSDMDRPCTLQCSKAQLRNLTLPLSATSDFSEFAERWRNYACYACRHLRRYLYVLDKLYFPHSHCSTLHHCFSALSDNGEELLSLTCSHILRSYASRIGRVKIKPVRSTERTFSAGRKMSAKCRQRCRIFASMATLSKLQYF</sequence>
<dbReference type="Proteomes" id="UP000694892">
    <property type="component" value="Chromosome 1L"/>
</dbReference>
<reference evidence="2" key="1">
    <citation type="journal article" date="2016" name="Nature">
        <title>Genome evolution in the allotetraploid frog Xenopus laevis.</title>
        <authorList>
            <person name="Session A.M."/>
            <person name="Uno Y."/>
            <person name="Kwon T."/>
            <person name="Chapman J.A."/>
            <person name="Toyoda A."/>
            <person name="Takahashi S."/>
            <person name="Fukui A."/>
            <person name="Hikosaka A."/>
            <person name="Suzuki A."/>
            <person name="Kondo M."/>
            <person name="van Heeringen S.J."/>
            <person name="Quigley I."/>
            <person name="Heinz S."/>
            <person name="Ogino H."/>
            <person name="Ochi H."/>
            <person name="Hellsten U."/>
            <person name="Lyons J.B."/>
            <person name="Simakov O."/>
            <person name="Putnam N."/>
            <person name="Stites J."/>
            <person name="Kuroki Y."/>
            <person name="Tanaka T."/>
            <person name="Michiue T."/>
            <person name="Watanabe M."/>
            <person name="Bogdanovic O."/>
            <person name="Lister R."/>
            <person name="Georgiou G."/>
            <person name="Paranjpe S.S."/>
            <person name="van Kruijsbergen I."/>
            <person name="Shu S."/>
            <person name="Carlson J."/>
            <person name="Kinoshita T."/>
            <person name="Ohta Y."/>
            <person name="Mawaribuchi S."/>
            <person name="Jenkins J."/>
            <person name="Grimwood J."/>
            <person name="Schmutz J."/>
            <person name="Mitros T."/>
            <person name="Mozaffari S.V."/>
            <person name="Suzuki Y."/>
            <person name="Haramoto Y."/>
            <person name="Yamamoto T.S."/>
            <person name="Takagi C."/>
            <person name="Heald R."/>
            <person name="Miller K."/>
            <person name="Haudenschild C."/>
            <person name="Kitzman J."/>
            <person name="Nakayama T."/>
            <person name="Izutsu Y."/>
            <person name="Robert J."/>
            <person name="Fortriede J."/>
            <person name="Burns K."/>
            <person name="Lotay V."/>
            <person name="Karimi K."/>
            <person name="Yasuoka Y."/>
            <person name="Dichmann D.S."/>
            <person name="Flajnik M.F."/>
            <person name="Houston D.W."/>
            <person name="Shendure J."/>
            <person name="DuPasquier L."/>
            <person name="Vize P.D."/>
            <person name="Zorn A.M."/>
            <person name="Ito M."/>
            <person name="Marcotte E.M."/>
            <person name="Wallingford J.B."/>
            <person name="Ito Y."/>
            <person name="Asashima M."/>
            <person name="Ueno N."/>
            <person name="Matsuda Y."/>
            <person name="Veenstra G.J."/>
            <person name="Fujiyama A."/>
            <person name="Harland R.M."/>
            <person name="Taira M."/>
            <person name="Rokhsar D.S."/>
        </authorList>
    </citation>
    <scope>NUCLEOTIDE SEQUENCE [LARGE SCALE GENOMIC DNA]</scope>
    <source>
        <strain evidence="2">J</strain>
    </source>
</reference>
<proteinExistence type="predicted"/>
<gene>
    <name evidence="1" type="ORF">XELAEV_18008461mg</name>
</gene>
<organism evidence="1 2">
    <name type="scientific">Xenopus laevis</name>
    <name type="common">African clawed frog</name>
    <dbReference type="NCBI Taxonomy" id="8355"/>
    <lineage>
        <taxon>Eukaryota</taxon>
        <taxon>Metazoa</taxon>
        <taxon>Chordata</taxon>
        <taxon>Craniata</taxon>
        <taxon>Vertebrata</taxon>
        <taxon>Euteleostomi</taxon>
        <taxon>Amphibia</taxon>
        <taxon>Batrachia</taxon>
        <taxon>Anura</taxon>
        <taxon>Pipoidea</taxon>
        <taxon>Pipidae</taxon>
        <taxon>Xenopodinae</taxon>
        <taxon>Xenopus</taxon>
        <taxon>Xenopus</taxon>
    </lineage>
</organism>
<dbReference type="AlphaFoldDB" id="A0A974I5M5"/>
<evidence type="ECO:0000313" key="2">
    <source>
        <dbReference type="Proteomes" id="UP000694892"/>
    </source>
</evidence>
<dbReference type="EMBL" id="CM004466">
    <property type="protein sequence ID" value="OCU02695.1"/>
    <property type="molecule type" value="Genomic_DNA"/>
</dbReference>